<keyword evidence="1" id="KW-0812">Transmembrane</keyword>
<keyword evidence="3" id="KW-1185">Reference proteome</keyword>
<protein>
    <submittedName>
        <fullName evidence="2">Uncharacterized protein</fullName>
    </submittedName>
</protein>
<evidence type="ECO:0000313" key="2">
    <source>
        <dbReference type="EMBL" id="CUR52314.1"/>
    </source>
</evidence>
<dbReference type="KEGG" id="ndv:NDEV_1549"/>
<reference evidence="3" key="1">
    <citation type="submission" date="2015-10" db="EMBL/GenBank/DDBJ databases">
        <authorList>
            <person name="Lehtovirta-Morley L.E."/>
            <person name="Vieille C."/>
        </authorList>
    </citation>
    <scope>NUCLEOTIDE SEQUENCE [LARGE SCALE GENOMIC DNA]</scope>
</reference>
<name>A0A128A4N1_9ARCH</name>
<gene>
    <name evidence="2" type="ORF">NDEV_1549</name>
</gene>
<feature type="transmembrane region" description="Helical" evidence="1">
    <location>
        <begin position="107"/>
        <end position="124"/>
    </location>
</feature>
<feature type="transmembrane region" description="Helical" evidence="1">
    <location>
        <begin position="167"/>
        <end position="191"/>
    </location>
</feature>
<proteinExistence type="predicted"/>
<keyword evidence="1" id="KW-1133">Transmembrane helix</keyword>
<dbReference type="Proteomes" id="UP000196239">
    <property type="component" value="Chromosome 1"/>
</dbReference>
<sequence length="267" mass="30286">MQARLEKLKSQKFLLFSLTVTGFAILIAEYIGKETAIVFANWIFVPIPGSMLILAIISAKKHGITGNHGKAWIAFTVFSACWFIAEQVWLVEELFYHEKTFPSGADFFYIVGYPAYFIFAILYLKPFKSAISKKMIILSSLVAIAVLVPDLYWTLENSTDEDQFSIILGAIYPVSDSIVLVPAIVGIRLFLGGKVNFLWTLMFVAILLEVAADTGFQYFSLDDSYYTGHPVDILFLWSYLLFSFGIYDNIKIFGNKMNSYKDRESLR</sequence>
<feature type="transmembrane region" description="Helical" evidence="1">
    <location>
        <begin position="136"/>
        <end position="155"/>
    </location>
</feature>
<feature type="transmembrane region" description="Helical" evidence="1">
    <location>
        <begin position="12"/>
        <end position="31"/>
    </location>
</feature>
<feature type="transmembrane region" description="Helical" evidence="1">
    <location>
        <begin position="231"/>
        <end position="250"/>
    </location>
</feature>
<evidence type="ECO:0000313" key="3">
    <source>
        <dbReference type="Proteomes" id="UP000196239"/>
    </source>
</evidence>
<feature type="transmembrane region" description="Helical" evidence="1">
    <location>
        <begin position="37"/>
        <end position="59"/>
    </location>
</feature>
<feature type="transmembrane region" description="Helical" evidence="1">
    <location>
        <begin position="71"/>
        <end position="91"/>
    </location>
</feature>
<dbReference type="AlphaFoldDB" id="A0A128A4N1"/>
<accession>A0A128A4N1</accession>
<feature type="transmembrane region" description="Helical" evidence="1">
    <location>
        <begin position="198"/>
        <end position="219"/>
    </location>
</feature>
<dbReference type="EMBL" id="LN890280">
    <property type="protein sequence ID" value="CUR52314.1"/>
    <property type="molecule type" value="Genomic_DNA"/>
</dbReference>
<organism evidence="2 3">
    <name type="scientific">Nitrosotalea devaniterrae</name>
    <dbReference type="NCBI Taxonomy" id="1078905"/>
    <lineage>
        <taxon>Archaea</taxon>
        <taxon>Nitrososphaerota</taxon>
        <taxon>Nitrososphaeria</taxon>
        <taxon>Nitrosotaleales</taxon>
        <taxon>Nitrosotaleaceae</taxon>
        <taxon>Nitrosotalea</taxon>
    </lineage>
</organism>
<evidence type="ECO:0000256" key="1">
    <source>
        <dbReference type="SAM" id="Phobius"/>
    </source>
</evidence>
<keyword evidence="1" id="KW-0472">Membrane</keyword>